<dbReference type="EMBL" id="KL198008">
    <property type="protein sequence ID" value="KDQ27465.1"/>
    <property type="molecule type" value="Genomic_DNA"/>
</dbReference>
<dbReference type="GO" id="GO:0005524">
    <property type="term" value="F:ATP binding"/>
    <property type="evidence" value="ECO:0007669"/>
    <property type="project" value="UniProtKB-KW"/>
</dbReference>
<dbReference type="GO" id="GO:0016887">
    <property type="term" value="F:ATP hydrolysis activity"/>
    <property type="evidence" value="ECO:0007669"/>
    <property type="project" value="InterPro"/>
</dbReference>
<dbReference type="SUPFAM" id="SSF52540">
    <property type="entry name" value="P-loop containing nucleoside triphosphate hydrolases"/>
    <property type="match status" value="2"/>
</dbReference>
<dbReference type="PROSITE" id="PS50893">
    <property type="entry name" value="ABC_TRANSPORTER_2"/>
    <property type="match status" value="2"/>
</dbReference>
<dbReference type="InterPro" id="IPR050611">
    <property type="entry name" value="ABCF"/>
</dbReference>
<protein>
    <recommendedName>
        <fullName evidence="5">ABC transporter domain-containing protein</fullName>
    </recommendedName>
</protein>
<keyword evidence="1" id="KW-0677">Repeat</keyword>
<feature type="region of interest" description="Disordered" evidence="4">
    <location>
        <begin position="657"/>
        <end position="686"/>
    </location>
</feature>
<evidence type="ECO:0000256" key="2">
    <source>
        <dbReference type="ARBA" id="ARBA00022741"/>
    </source>
</evidence>
<feature type="domain" description="ABC transporter" evidence="5">
    <location>
        <begin position="33"/>
        <end position="355"/>
    </location>
</feature>
<dbReference type="InterPro" id="IPR017871">
    <property type="entry name" value="ABC_transporter-like_CS"/>
</dbReference>
<evidence type="ECO:0000313" key="6">
    <source>
        <dbReference type="EMBL" id="KDQ27465.1"/>
    </source>
</evidence>
<dbReference type="HOGENOM" id="CLU_000604_36_6_1"/>
<evidence type="ECO:0000313" key="7">
    <source>
        <dbReference type="Proteomes" id="UP000027073"/>
    </source>
</evidence>
<dbReference type="InParanoid" id="A0A067NKA5"/>
<reference evidence="7" key="1">
    <citation type="journal article" date="2014" name="Proc. Natl. Acad. Sci. U.S.A.">
        <title>Extensive sampling of basidiomycete genomes demonstrates inadequacy of the white-rot/brown-rot paradigm for wood decay fungi.</title>
        <authorList>
            <person name="Riley R."/>
            <person name="Salamov A.A."/>
            <person name="Brown D.W."/>
            <person name="Nagy L.G."/>
            <person name="Floudas D."/>
            <person name="Held B.W."/>
            <person name="Levasseur A."/>
            <person name="Lombard V."/>
            <person name="Morin E."/>
            <person name="Otillar R."/>
            <person name="Lindquist E.A."/>
            <person name="Sun H."/>
            <person name="LaButti K.M."/>
            <person name="Schmutz J."/>
            <person name="Jabbour D."/>
            <person name="Luo H."/>
            <person name="Baker S.E."/>
            <person name="Pisabarro A.G."/>
            <person name="Walton J.D."/>
            <person name="Blanchette R.A."/>
            <person name="Henrissat B."/>
            <person name="Martin F."/>
            <person name="Cullen D."/>
            <person name="Hibbett D.S."/>
            <person name="Grigoriev I.V."/>
        </authorList>
    </citation>
    <scope>NUCLEOTIDE SEQUENCE [LARGE SCALE GENOMIC DNA]</scope>
    <source>
        <strain evidence="7">PC15</strain>
    </source>
</reference>
<evidence type="ECO:0000256" key="1">
    <source>
        <dbReference type="ARBA" id="ARBA00022737"/>
    </source>
</evidence>
<dbReference type="InterPro" id="IPR027417">
    <property type="entry name" value="P-loop_NTPase"/>
</dbReference>
<dbReference type="VEuPathDB" id="FungiDB:PLEOSDRAFT_51211"/>
<evidence type="ECO:0000259" key="5">
    <source>
        <dbReference type="PROSITE" id="PS50893"/>
    </source>
</evidence>
<dbReference type="PANTHER" id="PTHR19211:SF135">
    <property type="entry name" value="ATPASE, PUTATIVE (AFU_ORTHOLOGUE AFUA_1G16440)-RELATED"/>
    <property type="match status" value="1"/>
</dbReference>
<name>A0A067NKA5_PLEO1</name>
<dbReference type="PROSITE" id="PS00211">
    <property type="entry name" value="ABC_TRANSPORTER_1"/>
    <property type="match status" value="1"/>
</dbReference>
<dbReference type="STRING" id="1137138.A0A067NKA5"/>
<accession>A0A067NKA5</accession>
<dbReference type="Gene3D" id="3.40.50.300">
    <property type="entry name" value="P-loop containing nucleotide triphosphate hydrolases"/>
    <property type="match status" value="2"/>
</dbReference>
<dbReference type="SMART" id="SM00382">
    <property type="entry name" value="AAA"/>
    <property type="match status" value="2"/>
</dbReference>
<keyword evidence="2" id="KW-0547">Nucleotide-binding</keyword>
<dbReference type="AlphaFoldDB" id="A0A067NKA5"/>
<dbReference type="Pfam" id="PF00005">
    <property type="entry name" value="ABC_tran"/>
    <property type="match status" value="2"/>
</dbReference>
<dbReference type="PANTHER" id="PTHR19211">
    <property type="entry name" value="ATP-BINDING TRANSPORT PROTEIN-RELATED"/>
    <property type="match status" value="1"/>
</dbReference>
<sequence length="727" mass="79644">MSKSTITSKIPKIIATSQQSRFHSETLDTTTEVDLKGVNISIGDRELISDSKLRFKAGIRYALVGRNGTGKSTLLEALAEKLIPGLGKALRIVLVSQVTDTIRIVGHGEEISVLEHVIHGDVEREKAIREFNLLTKAVDSSSVSETQRIVSEITLARLVAELADARKVASRTSGARGKKARDEEIKAEARVKKAEENHGSLALNVQEDTDVVRRAADMLTEVTTSLELLDVSTTEPRAASILVGLGFSTEMINGPVKALSGGWRSRCALATSLLVQSDVLLLDEPSNFLDLEATLWLEQYLINQERTLVVTSHDQVFLNSVVEETILLRDKTLRYFEGTPRAYELDEKKKRKTAIKSQNALDKRKEHIERSIQQGRAAAKQSGDDNKLRMAKSRQKKLDERWGTEVSAKGTRFKLNRDLAGYHLSNRAEIEIDEGEPLVRIVLPSPDKLRTIGDLIHFDNVSFSYRRQGAKLEGVTFTVGQGGRCAFVGANGQGKSTLAKLIMGELSPSKGVIVRHPSLKIGYFTQHSVEELSNESLKTTTALKYFLDHFDKLGDPVQDPEARACLGTLGLSGKIASDTPLAALSGGQKVRLAIALIIFRPPTLLLLDEITTHVDAPTIRALAIALKKFTGAIVLMTHDRWFSRAVVEGCSISSAQAFGDDEGDGTDISDEESDEENEGGQTGKTYMVSGGKVKLLENGMSQYVALVERKLERRKRAAVAEAAKKKG</sequence>
<gene>
    <name evidence="6" type="ORF">PLEOSDRAFT_51211</name>
</gene>
<dbReference type="Proteomes" id="UP000027073">
    <property type="component" value="Unassembled WGS sequence"/>
</dbReference>
<dbReference type="OrthoDB" id="2110130at2759"/>
<feature type="compositionally biased region" description="Acidic residues" evidence="4">
    <location>
        <begin position="659"/>
        <end position="678"/>
    </location>
</feature>
<evidence type="ECO:0000256" key="4">
    <source>
        <dbReference type="SAM" id="MobiDB-lite"/>
    </source>
</evidence>
<feature type="region of interest" description="Disordered" evidence="4">
    <location>
        <begin position="371"/>
        <end position="401"/>
    </location>
</feature>
<dbReference type="InterPro" id="IPR003439">
    <property type="entry name" value="ABC_transporter-like_ATP-bd"/>
</dbReference>
<organism evidence="6 7">
    <name type="scientific">Pleurotus ostreatus (strain PC15)</name>
    <name type="common">Oyster mushroom</name>
    <dbReference type="NCBI Taxonomy" id="1137138"/>
    <lineage>
        <taxon>Eukaryota</taxon>
        <taxon>Fungi</taxon>
        <taxon>Dikarya</taxon>
        <taxon>Basidiomycota</taxon>
        <taxon>Agaricomycotina</taxon>
        <taxon>Agaricomycetes</taxon>
        <taxon>Agaricomycetidae</taxon>
        <taxon>Agaricales</taxon>
        <taxon>Pleurotineae</taxon>
        <taxon>Pleurotaceae</taxon>
        <taxon>Pleurotus</taxon>
    </lineage>
</organism>
<feature type="domain" description="ABC transporter" evidence="5">
    <location>
        <begin position="456"/>
        <end position="681"/>
    </location>
</feature>
<evidence type="ECO:0000256" key="3">
    <source>
        <dbReference type="ARBA" id="ARBA00022840"/>
    </source>
</evidence>
<dbReference type="InterPro" id="IPR003593">
    <property type="entry name" value="AAA+_ATPase"/>
</dbReference>
<dbReference type="CDD" id="cd03221">
    <property type="entry name" value="ABCF_EF-3"/>
    <property type="match status" value="1"/>
</dbReference>
<proteinExistence type="predicted"/>
<keyword evidence="3" id="KW-0067">ATP-binding</keyword>